<dbReference type="AlphaFoldDB" id="A0A6C0LIW5"/>
<dbReference type="InterPro" id="IPR027417">
    <property type="entry name" value="P-loop_NTPase"/>
</dbReference>
<protein>
    <recommendedName>
        <fullName evidence="3">Sulfotransferase domain-containing protein</fullName>
    </recommendedName>
</protein>
<feature type="region of interest" description="Disordered" evidence="1">
    <location>
        <begin position="54"/>
        <end position="93"/>
    </location>
</feature>
<proteinExistence type="predicted"/>
<dbReference type="EMBL" id="MN740521">
    <property type="protein sequence ID" value="QHU30886.1"/>
    <property type="molecule type" value="Genomic_DNA"/>
</dbReference>
<sequence length="302" mass="35526">MVQNQLKITLLRSAEASIMRRIQLDVVRKKQAELARKKQAELARKKQAELARKKQLNALQKKQPPTLPKKQPPILPKKQPPVVQKKQVEIKKTNKSESEARMFYFIHNYKTLGTTICSQLSNGYKNRYYGHKAFSEWEKNNFPLKINKKALELSPFSYLNPVSIDHIHLDQLIDLNILPKHQLTKISFVMIVRDPIDRFLSICNFHNISPKKQIEKLQNNIGDNFYQSKFLQNNHNITVKTIKMVNAKSIVEWFKQFNVKIDLNRRLNVSTKRYALSDLEPAEIEFLTQFYAEDFKLYEESE</sequence>
<evidence type="ECO:0000313" key="2">
    <source>
        <dbReference type="EMBL" id="QHU30886.1"/>
    </source>
</evidence>
<evidence type="ECO:0008006" key="3">
    <source>
        <dbReference type="Google" id="ProtNLM"/>
    </source>
</evidence>
<organism evidence="2">
    <name type="scientific">viral metagenome</name>
    <dbReference type="NCBI Taxonomy" id="1070528"/>
    <lineage>
        <taxon>unclassified sequences</taxon>
        <taxon>metagenomes</taxon>
        <taxon>organismal metagenomes</taxon>
    </lineage>
</organism>
<feature type="compositionally biased region" description="Pro residues" evidence="1">
    <location>
        <begin position="65"/>
        <end position="79"/>
    </location>
</feature>
<evidence type="ECO:0000256" key="1">
    <source>
        <dbReference type="SAM" id="MobiDB-lite"/>
    </source>
</evidence>
<dbReference type="SUPFAM" id="SSF52540">
    <property type="entry name" value="P-loop containing nucleoside triphosphate hydrolases"/>
    <property type="match status" value="1"/>
</dbReference>
<name>A0A6C0LIW5_9ZZZZ</name>
<accession>A0A6C0LIW5</accession>
<dbReference type="Gene3D" id="3.40.50.300">
    <property type="entry name" value="P-loop containing nucleotide triphosphate hydrolases"/>
    <property type="match status" value="1"/>
</dbReference>
<reference evidence="2" key="1">
    <citation type="journal article" date="2020" name="Nature">
        <title>Giant virus diversity and host interactions through global metagenomics.</title>
        <authorList>
            <person name="Schulz F."/>
            <person name="Roux S."/>
            <person name="Paez-Espino D."/>
            <person name="Jungbluth S."/>
            <person name="Walsh D.A."/>
            <person name="Denef V.J."/>
            <person name="McMahon K.D."/>
            <person name="Konstantinidis K.T."/>
            <person name="Eloe-Fadrosh E.A."/>
            <person name="Kyrpides N.C."/>
            <person name="Woyke T."/>
        </authorList>
    </citation>
    <scope>NUCLEOTIDE SEQUENCE</scope>
    <source>
        <strain evidence="2">GVMAG-M-3300027892-73</strain>
    </source>
</reference>